<feature type="transmembrane region" description="Helical" evidence="2">
    <location>
        <begin position="275"/>
        <end position="294"/>
    </location>
</feature>
<dbReference type="InterPro" id="IPR020846">
    <property type="entry name" value="MFS_dom"/>
</dbReference>
<evidence type="ECO:0000259" key="3">
    <source>
        <dbReference type="PROSITE" id="PS50850"/>
    </source>
</evidence>
<dbReference type="AlphaFoldDB" id="A8WPL2"/>
<feature type="transmembrane region" description="Helical" evidence="2">
    <location>
        <begin position="125"/>
        <end position="146"/>
    </location>
</feature>
<evidence type="ECO:0000256" key="2">
    <source>
        <dbReference type="SAM" id="Phobius"/>
    </source>
</evidence>
<gene>
    <name evidence="4 6" type="ORF">CBG01115</name>
    <name evidence="4" type="ORF">CBG_01115</name>
</gene>
<dbReference type="Pfam" id="PF07690">
    <property type="entry name" value="MFS_1"/>
    <property type="match status" value="1"/>
</dbReference>
<dbReference type="PANTHER" id="PTHR45757:SF21">
    <property type="entry name" value="MAJOR FACILITATOR SUPERFAMILY (MFS) PROFILE DOMAIN-CONTAINING PROTEIN"/>
    <property type="match status" value="1"/>
</dbReference>
<keyword evidence="5" id="KW-1185">Reference proteome</keyword>
<dbReference type="eggNOG" id="KOG2532">
    <property type="taxonomic scope" value="Eukaryota"/>
</dbReference>
<dbReference type="FunCoup" id="A8WPL2">
    <property type="interactions" value="40"/>
</dbReference>
<dbReference type="RefSeq" id="XP_002635893.1">
    <property type="nucleotide sequence ID" value="XM_002635847.1"/>
</dbReference>
<dbReference type="PANTHER" id="PTHR45757">
    <property type="entry name" value="PROTEIN CBG23364-RELATED"/>
    <property type="match status" value="1"/>
</dbReference>
<feature type="transmembrane region" description="Helical" evidence="2">
    <location>
        <begin position="402"/>
        <end position="423"/>
    </location>
</feature>
<dbReference type="InterPro" id="IPR036259">
    <property type="entry name" value="MFS_trans_sf"/>
</dbReference>
<evidence type="ECO:0000313" key="6">
    <source>
        <dbReference type="WormBase" id="CBG01115"/>
    </source>
</evidence>
<dbReference type="SUPFAM" id="SSF103473">
    <property type="entry name" value="MFS general substrate transporter"/>
    <property type="match status" value="1"/>
</dbReference>
<dbReference type="HOGENOM" id="CLU_001265_5_3_1"/>
<reference evidence="4 5" key="1">
    <citation type="journal article" date="2003" name="PLoS Biol.">
        <title>The genome sequence of Caenorhabditis briggsae: a platform for comparative genomics.</title>
        <authorList>
            <person name="Stein L.D."/>
            <person name="Bao Z."/>
            <person name="Blasiar D."/>
            <person name="Blumenthal T."/>
            <person name="Brent M.R."/>
            <person name="Chen N."/>
            <person name="Chinwalla A."/>
            <person name="Clarke L."/>
            <person name="Clee C."/>
            <person name="Coghlan A."/>
            <person name="Coulson A."/>
            <person name="D'Eustachio P."/>
            <person name="Fitch D.H."/>
            <person name="Fulton L.A."/>
            <person name="Fulton R.E."/>
            <person name="Griffiths-Jones S."/>
            <person name="Harris T.W."/>
            <person name="Hillier L.W."/>
            <person name="Kamath R."/>
            <person name="Kuwabara P.E."/>
            <person name="Mardis E.R."/>
            <person name="Marra M.A."/>
            <person name="Miner T.L."/>
            <person name="Minx P."/>
            <person name="Mullikin J.C."/>
            <person name="Plumb R.W."/>
            <person name="Rogers J."/>
            <person name="Schein J.E."/>
            <person name="Sohrmann M."/>
            <person name="Spieth J."/>
            <person name="Stajich J.E."/>
            <person name="Wei C."/>
            <person name="Willey D."/>
            <person name="Wilson R.K."/>
            <person name="Durbin R."/>
            <person name="Waterston R.H."/>
        </authorList>
    </citation>
    <scope>NUCLEOTIDE SEQUENCE [LARGE SCALE GENOMIC DNA]</scope>
    <source>
        <strain evidence="4 5">AF16</strain>
    </source>
</reference>
<dbReference type="GeneID" id="8577887"/>
<dbReference type="STRING" id="6238.A8WPL2"/>
<keyword evidence="2" id="KW-1133">Transmembrane helix</keyword>
<feature type="transmembrane region" description="Helical" evidence="2">
    <location>
        <begin position="214"/>
        <end position="233"/>
    </location>
</feature>
<feature type="transmembrane region" description="Helical" evidence="2">
    <location>
        <begin position="94"/>
        <end position="119"/>
    </location>
</feature>
<dbReference type="InParanoid" id="A8WPL2"/>
<dbReference type="InterPro" id="IPR011701">
    <property type="entry name" value="MFS"/>
</dbReference>
<dbReference type="GO" id="GO:0022857">
    <property type="term" value="F:transmembrane transporter activity"/>
    <property type="evidence" value="ECO:0007669"/>
    <property type="project" value="InterPro"/>
</dbReference>
<dbReference type="EMBL" id="HE601256">
    <property type="protein sequence ID" value="CAP22419.1"/>
    <property type="molecule type" value="Genomic_DNA"/>
</dbReference>
<keyword evidence="2" id="KW-0812">Transmembrane</keyword>
<feature type="transmembrane region" description="Helical" evidence="2">
    <location>
        <begin position="40"/>
        <end position="66"/>
    </location>
</feature>
<feature type="transmembrane region" description="Helical" evidence="2">
    <location>
        <begin position="435"/>
        <end position="456"/>
    </location>
</feature>
<accession>A8WPL2</accession>
<organism evidence="4 5">
    <name type="scientific">Caenorhabditis briggsae</name>
    <dbReference type="NCBI Taxonomy" id="6238"/>
    <lineage>
        <taxon>Eukaryota</taxon>
        <taxon>Metazoa</taxon>
        <taxon>Ecdysozoa</taxon>
        <taxon>Nematoda</taxon>
        <taxon>Chromadorea</taxon>
        <taxon>Rhabditida</taxon>
        <taxon>Rhabditina</taxon>
        <taxon>Rhabditomorpha</taxon>
        <taxon>Rhabditoidea</taxon>
        <taxon>Rhabditidae</taxon>
        <taxon>Peloderinae</taxon>
        <taxon>Caenorhabditis</taxon>
    </lineage>
</organism>
<feature type="transmembrane region" description="Helical" evidence="2">
    <location>
        <begin position="344"/>
        <end position="364"/>
    </location>
</feature>
<name>A8WPL2_CAEBR</name>
<dbReference type="OMA" id="CSIITMP"/>
<dbReference type="Gene3D" id="1.20.1250.20">
    <property type="entry name" value="MFS general substrate transporter like domains"/>
    <property type="match status" value="2"/>
</dbReference>
<evidence type="ECO:0000313" key="4">
    <source>
        <dbReference type="EMBL" id="CAP22419.1"/>
    </source>
</evidence>
<dbReference type="WormBase" id="CBG01115">
    <property type="protein sequence ID" value="CBP43709"/>
    <property type="gene ID" value="WBGene00024393"/>
</dbReference>
<dbReference type="GO" id="GO:0016020">
    <property type="term" value="C:membrane"/>
    <property type="evidence" value="ECO:0007669"/>
    <property type="project" value="UniProtKB-SubCell"/>
</dbReference>
<reference evidence="4 5" key="2">
    <citation type="journal article" date="2011" name="PLoS Genet.">
        <title>Caenorhabditis briggsae recombinant inbred line genotypes reveal inter-strain incompatibility and the evolution of recombination.</title>
        <authorList>
            <person name="Ross J.A."/>
            <person name="Koboldt D.C."/>
            <person name="Staisch J.E."/>
            <person name="Chamberlin H.M."/>
            <person name="Gupta B.P."/>
            <person name="Miller R.D."/>
            <person name="Baird S.E."/>
            <person name="Haag E.S."/>
        </authorList>
    </citation>
    <scope>NUCLEOTIDE SEQUENCE [LARGE SCALE GENOMIC DNA]</scope>
    <source>
        <strain evidence="4 5">AF16</strain>
    </source>
</reference>
<proteinExistence type="predicted"/>
<feature type="domain" description="Major facilitator superfamily (MFS) profile" evidence="3">
    <location>
        <begin position="40"/>
        <end position="461"/>
    </location>
</feature>
<comment type="subcellular location">
    <subcellularLocation>
        <location evidence="1">Membrane</location>
        <topology evidence="1">Multi-pass membrane protein</topology>
    </subcellularLocation>
</comment>
<dbReference type="PROSITE" id="PS50850">
    <property type="entry name" value="MFS"/>
    <property type="match status" value="1"/>
</dbReference>
<sequence>MPSEVVHPTSSASDDEQLPYSEFPEIRKTSNFVFWNRTRIYIMVLTLSCLTFIQMNTLTFNFTVICMEDIVEDHHRVYNYTDTHWFERNTEKSLLFSGAAIGGLLGLVPAVPLITSLGLRNVQTISGIISSCGALFFPLAISIGFYTSFLCRILQGIGSAIMFTTVGVVPGVWAPSSEANTFMAILSCALQLSNIICMPVSGLLCESSLGWRSIYYLFGALTLFVYVVFWFTYTDDPKLHRNVSQKELGKISTGKIEKIKESVPYWAISTDPTVLITWISCFGGNMGFFVLSLYGPTYLRDILKFDVRETGFLSALPFILSAVIKFTAGQVSDKLTFLSEKARFVFFAATSQIGFAAGLVVMAFTSNRLIAQIAFNFAIVSSGLNIMGVIKCIQLRCLQHVHFAIAVISFTAYVVQFLAPIIVSIICPDNTSDQWTILFLFITGIIIVCNAGFPFITKSEAADYTKPRIVQLKNINFLKI</sequence>
<feature type="transmembrane region" description="Helical" evidence="2">
    <location>
        <begin position="153"/>
        <end position="173"/>
    </location>
</feature>
<keyword evidence="2" id="KW-0472">Membrane</keyword>
<dbReference type="CTD" id="8577887"/>
<feature type="transmembrane region" description="Helical" evidence="2">
    <location>
        <begin position="179"/>
        <end position="202"/>
    </location>
</feature>
<dbReference type="KEGG" id="cbr:CBG_01115"/>
<evidence type="ECO:0000256" key="1">
    <source>
        <dbReference type="ARBA" id="ARBA00004141"/>
    </source>
</evidence>
<feature type="transmembrane region" description="Helical" evidence="2">
    <location>
        <begin position="370"/>
        <end position="390"/>
    </location>
</feature>
<protein>
    <submittedName>
        <fullName evidence="4">Protein CBG01115</fullName>
    </submittedName>
</protein>
<evidence type="ECO:0000313" key="5">
    <source>
        <dbReference type="Proteomes" id="UP000008549"/>
    </source>
</evidence>
<dbReference type="Proteomes" id="UP000008549">
    <property type="component" value="Unassembled WGS sequence"/>
</dbReference>